<keyword evidence="1" id="KW-0597">Phosphoprotein</keyword>
<dbReference type="Proteomes" id="UP001482513">
    <property type="component" value="Unassembled WGS sequence"/>
</dbReference>
<reference evidence="4 5" key="1">
    <citation type="submission" date="2022-04" db="EMBL/GenBank/DDBJ databases">
        <title>Positive selection, recombination, and allopatry shape intraspecific diversity of widespread and dominant cyanobacteria.</title>
        <authorList>
            <person name="Wei J."/>
            <person name="Shu W."/>
            <person name="Hu C."/>
        </authorList>
    </citation>
    <scope>NUCLEOTIDE SEQUENCE [LARGE SCALE GENOMIC DNA]</scope>
    <source>
        <strain evidence="4 5">DQ-A4</strain>
    </source>
</reference>
<dbReference type="InterPro" id="IPR029787">
    <property type="entry name" value="Nucleotide_cyclase"/>
</dbReference>
<sequence length="338" mass="37922">MPVNSDSAVILVADDDPFIRHMLTRYLEREGYQVIEAAHGEAALNLYFYHVPDLVLLDALMPVVDGFEVCRRLQDLTQGNLAPVLMITGLEDEKSVDQAFEIGVVDYVTKPINWAVLRQRVRRLILQHRLEIQLREANYQLQQLTMIDSLTQVANRRRFDEYLLQEWGRGVREHLSLSLVICDIDHFKDYNDHYGHQAGDRCLQEVAKTLSQCISRPADIVTRYGGEEFAIILPNTTLEGATVISQRLVTAVQQRGLPHNTAPSAIVTISCGVANVLPMADYLPSDLVFTADQALYQAKAQGRNQYQAIYVMPPSPGQSVNPGAVSTTPILRALWPEA</sequence>
<dbReference type="EMBL" id="JAMPKX010000016">
    <property type="protein sequence ID" value="MEP0949823.1"/>
    <property type="molecule type" value="Genomic_DNA"/>
</dbReference>
<dbReference type="InterPro" id="IPR011006">
    <property type="entry name" value="CheY-like_superfamily"/>
</dbReference>
<evidence type="ECO:0000259" key="2">
    <source>
        <dbReference type="PROSITE" id="PS50110"/>
    </source>
</evidence>
<dbReference type="InterPro" id="IPR043128">
    <property type="entry name" value="Rev_trsase/Diguanyl_cyclase"/>
</dbReference>
<feature type="modified residue" description="4-aspartylphosphate" evidence="1">
    <location>
        <position position="58"/>
    </location>
</feature>
<dbReference type="SUPFAM" id="SSF55073">
    <property type="entry name" value="Nucleotide cyclase"/>
    <property type="match status" value="1"/>
</dbReference>
<dbReference type="SMART" id="SM00267">
    <property type="entry name" value="GGDEF"/>
    <property type="match status" value="1"/>
</dbReference>
<dbReference type="Gene3D" id="3.40.50.2300">
    <property type="match status" value="1"/>
</dbReference>
<dbReference type="SUPFAM" id="SSF52172">
    <property type="entry name" value="CheY-like"/>
    <property type="match status" value="1"/>
</dbReference>
<dbReference type="Gene3D" id="3.30.70.270">
    <property type="match status" value="1"/>
</dbReference>
<evidence type="ECO:0000256" key="1">
    <source>
        <dbReference type="PROSITE-ProRule" id="PRU00169"/>
    </source>
</evidence>
<comment type="caution">
    <text evidence="4">The sequence shown here is derived from an EMBL/GenBank/DDBJ whole genome shotgun (WGS) entry which is preliminary data.</text>
</comment>
<dbReference type="InterPro" id="IPR000160">
    <property type="entry name" value="GGDEF_dom"/>
</dbReference>
<proteinExistence type="predicted"/>
<dbReference type="InterPro" id="IPR001789">
    <property type="entry name" value="Sig_transdc_resp-reg_receiver"/>
</dbReference>
<dbReference type="Pfam" id="PF00990">
    <property type="entry name" value="GGDEF"/>
    <property type="match status" value="1"/>
</dbReference>
<dbReference type="NCBIfam" id="TIGR00254">
    <property type="entry name" value="GGDEF"/>
    <property type="match status" value="1"/>
</dbReference>
<dbReference type="InterPro" id="IPR050469">
    <property type="entry name" value="Diguanylate_Cyclase"/>
</dbReference>
<dbReference type="Pfam" id="PF00072">
    <property type="entry name" value="Response_reg"/>
    <property type="match status" value="1"/>
</dbReference>
<protein>
    <submittedName>
        <fullName evidence="4">PleD family two-component system response regulator</fullName>
    </submittedName>
</protein>
<dbReference type="PROSITE" id="PS50110">
    <property type="entry name" value="RESPONSE_REGULATORY"/>
    <property type="match status" value="1"/>
</dbReference>
<dbReference type="CDD" id="cd17574">
    <property type="entry name" value="REC_OmpR"/>
    <property type="match status" value="1"/>
</dbReference>
<accession>A0ABV0KAS6</accession>
<dbReference type="PANTHER" id="PTHR45138">
    <property type="entry name" value="REGULATORY COMPONENTS OF SENSORY TRANSDUCTION SYSTEM"/>
    <property type="match status" value="1"/>
</dbReference>
<evidence type="ECO:0000259" key="3">
    <source>
        <dbReference type="PROSITE" id="PS50887"/>
    </source>
</evidence>
<dbReference type="CDD" id="cd01949">
    <property type="entry name" value="GGDEF"/>
    <property type="match status" value="1"/>
</dbReference>
<name>A0ABV0KAS6_9CYAN</name>
<organism evidence="4 5">
    <name type="scientific">Leptolyngbya subtilissima DQ-A4</name>
    <dbReference type="NCBI Taxonomy" id="2933933"/>
    <lineage>
        <taxon>Bacteria</taxon>
        <taxon>Bacillati</taxon>
        <taxon>Cyanobacteriota</taxon>
        <taxon>Cyanophyceae</taxon>
        <taxon>Leptolyngbyales</taxon>
        <taxon>Leptolyngbyaceae</taxon>
        <taxon>Leptolyngbya group</taxon>
        <taxon>Leptolyngbya</taxon>
    </lineage>
</organism>
<dbReference type="PROSITE" id="PS50887">
    <property type="entry name" value="GGDEF"/>
    <property type="match status" value="1"/>
</dbReference>
<feature type="domain" description="Response regulatory" evidence="2">
    <location>
        <begin position="9"/>
        <end position="125"/>
    </location>
</feature>
<dbReference type="PANTHER" id="PTHR45138:SF9">
    <property type="entry name" value="DIGUANYLATE CYCLASE DGCM-RELATED"/>
    <property type="match status" value="1"/>
</dbReference>
<feature type="domain" description="GGDEF" evidence="3">
    <location>
        <begin position="175"/>
        <end position="311"/>
    </location>
</feature>
<gene>
    <name evidence="4" type="ORF">NC992_23310</name>
</gene>
<evidence type="ECO:0000313" key="4">
    <source>
        <dbReference type="EMBL" id="MEP0949823.1"/>
    </source>
</evidence>
<evidence type="ECO:0000313" key="5">
    <source>
        <dbReference type="Proteomes" id="UP001482513"/>
    </source>
</evidence>
<keyword evidence="5" id="KW-1185">Reference proteome</keyword>
<dbReference type="SMART" id="SM00448">
    <property type="entry name" value="REC"/>
    <property type="match status" value="1"/>
</dbReference>
<dbReference type="RefSeq" id="WP_190522490.1">
    <property type="nucleotide sequence ID" value="NZ_JAMPKX010000016.1"/>
</dbReference>